<feature type="domain" description="Phosphoribosylformylglycinamidine synthase linker" evidence="8">
    <location>
        <begin position="178"/>
        <end position="222"/>
    </location>
</feature>
<dbReference type="AlphaFoldDB" id="A0A9D9NIT9"/>
<evidence type="ECO:0000313" key="9">
    <source>
        <dbReference type="EMBL" id="MBO8475022.1"/>
    </source>
</evidence>
<dbReference type="InterPro" id="IPR029062">
    <property type="entry name" value="Class_I_gatase-like"/>
</dbReference>
<dbReference type="InterPro" id="IPR010141">
    <property type="entry name" value="FGAM_synthase"/>
</dbReference>
<evidence type="ECO:0000256" key="4">
    <source>
        <dbReference type="ARBA" id="ARBA00022755"/>
    </source>
</evidence>
<evidence type="ECO:0000256" key="3">
    <source>
        <dbReference type="ARBA" id="ARBA00022741"/>
    </source>
</evidence>
<dbReference type="FunFam" id="3.30.1330.10:FF:000013">
    <property type="entry name" value="Phosphoribosylformylglycinamidine synthase"/>
    <property type="match status" value="1"/>
</dbReference>
<dbReference type="GO" id="GO:0004642">
    <property type="term" value="F:phosphoribosylformylglycinamidine synthase activity"/>
    <property type="evidence" value="ECO:0007669"/>
    <property type="project" value="UniProtKB-EC"/>
</dbReference>
<dbReference type="Pfam" id="PF13507">
    <property type="entry name" value="GATase_5"/>
    <property type="match status" value="1"/>
</dbReference>
<dbReference type="Gene3D" id="3.90.650.10">
    <property type="entry name" value="PurM-like C-terminal domain"/>
    <property type="match status" value="1"/>
</dbReference>
<keyword evidence="6" id="KW-0460">Magnesium</keyword>
<evidence type="ECO:0000259" key="7">
    <source>
        <dbReference type="Pfam" id="PF02769"/>
    </source>
</evidence>
<comment type="caution">
    <text evidence="9">The sequence shown here is derived from an EMBL/GenBank/DDBJ whole genome shotgun (WGS) entry which is preliminary data.</text>
</comment>
<dbReference type="SUPFAM" id="SSF55326">
    <property type="entry name" value="PurM N-terminal domain-like"/>
    <property type="match status" value="2"/>
</dbReference>
<dbReference type="GO" id="GO:0046872">
    <property type="term" value="F:metal ion binding"/>
    <property type="evidence" value="ECO:0007669"/>
    <property type="project" value="UniProtKB-KW"/>
</dbReference>
<organism evidence="9 10">
    <name type="scientific">Candidatus Cryptobacteroides faecigallinarum</name>
    <dbReference type="NCBI Taxonomy" id="2840763"/>
    <lineage>
        <taxon>Bacteria</taxon>
        <taxon>Pseudomonadati</taxon>
        <taxon>Bacteroidota</taxon>
        <taxon>Bacteroidia</taxon>
        <taxon>Bacteroidales</taxon>
        <taxon>Candidatus Cryptobacteroides</taxon>
    </lineage>
</organism>
<dbReference type="PANTHER" id="PTHR10099">
    <property type="entry name" value="PHOSPHORIBOSYLFORMYLGLYCINAMIDINE SYNTHASE"/>
    <property type="match status" value="1"/>
</dbReference>
<accession>A0A9D9NIT9</accession>
<dbReference type="EMBL" id="JADIMD010000104">
    <property type="protein sequence ID" value="MBO8475022.1"/>
    <property type="molecule type" value="Genomic_DNA"/>
</dbReference>
<dbReference type="Pfam" id="PF02769">
    <property type="entry name" value="AIRS_C"/>
    <property type="match status" value="1"/>
</dbReference>
<dbReference type="CDD" id="cd02203">
    <property type="entry name" value="PurL_repeat1"/>
    <property type="match status" value="1"/>
</dbReference>
<feature type="domain" description="PurM-like C-terminal" evidence="7">
    <location>
        <begin position="434"/>
        <end position="583"/>
    </location>
</feature>
<dbReference type="Proteomes" id="UP000823757">
    <property type="component" value="Unassembled WGS sequence"/>
</dbReference>
<evidence type="ECO:0000256" key="6">
    <source>
        <dbReference type="ARBA" id="ARBA00022842"/>
    </source>
</evidence>
<dbReference type="InterPro" id="IPR036921">
    <property type="entry name" value="PurM-like_N_sf"/>
</dbReference>
<keyword evidence="1 9" id="KW-0436">Ligase</keyword>
<dbReference type="GO" id="GO:0005737">
    <property type="term" value="C:cytoplasm"/>
    <property type="evidence" value="ECO:0007669"/>
    <property type="project" value="TreeGrafter"/>
</dbReference>
<dbReference type="PROSITE" id="PS51273">
    <property type="entry name" value="GATASE_TYPE_1"/>
    <property type="match status" value="1"/>
</dbReference>
<evidence type="ECO:0000256" key="1">
    <source>
        <dbReference type="ARBA" id="ARBA00022598"/>
    </source>
</evidence>
<sequence>MENYRIFVEKYPEFYVEGDSLRNELNENLQLNLKSLRLLNVYDLFGFTPELLEKSRYSVFGEIVTDRVTDSCDLEGKKYIAVEYLPGQFDQRAASAVDCVRLIEPEADVRIRSSRLIVLEGDTPDEDIARIKHYYINAVESREKDLSRLSDMEHAPVRPVPVLEGLRELGEDELVPYCKKYGLAMNADDLREVVKYFRNEGRDPYETELRILDTYWSDHCRHTTFTTILNDVTVEDSFIKDEIQGTYDLYLKIRKELGRENKPLCLMDVATIGARYLKSKGLLDDMEVSEENNACSIYVDVDVDGAVEKWLLQFKNETHNHPTEIEPFGGAATCLGGAIRDPLSGRSYVYQAMRLTGAGNLWREVKDTRPGKLPQKVISRKAAAGYSSYGNQIGLATTNVHEMYHLGYEAKRLEIGAVVGAVKAENVRRESPAPGDIILLLGGRTGRDGIGGATGSSKEHTEASLETCGSEVQKGNAPEERKLQRLFRRPEVTKLIKKSNDFGAGGVSVAIGELAEGLDIYLDRVPVKYAGLNSTELAISESQERMAVVIEAKDREEFEKYCLSENVEVTYVADVTDSGRLRMYNGDKLMVDISREFIDSAGARHYAEATVGAVSQSDPFSADPDDTRSVKERVEEELADANHTSQKGMVEMFDSTVGRSTVLMPYGGMLQTTQTQVSVQKLPVDGYTDTASLMAWGCDPFLGSWSPYHAAAYAVVDACTKVVSAGGQYDRMRFSYQEYFQRMTHERRTWGLPLSALLGALKMQVEFGLPSIGGKDSMSGTFEDLNVPPTLAAFGIVTADANDVISPELKFEGNSLYLIRHTPKENLMPDTEQLKRNWTFVHGQIQEGNIVSAYAVGLDSVCASICKMAFGNAFGVDIKAPADVLFDHSYGSLVVECENELDYPDAVYLGKVTSGDDGYLHIDGEKLDIFGLMALNGAMFNEIYPSVCKARHSAVAPSGMSNIRPIKVKKQELMYKGDPVQTPVAYLPVFPGTNCDYDTAKAFRKAGAEVRMTTFCNLRSEDIFRSIAEMKKNISECHILALCGGFSAGDEPDGSGKFIANVLNNKEIAEEIHKLLDRGGLILGICNGFQALVKSGLLPYGRLGMVTKDSPTLFRNDINRHVSQMVTTRVSTVNSPWLSSFKIGDLHTIAVSHGEGKFVVNEELAKELFANGQVAFQYVDPIDEEVTMESPYNPNGSYYAIEGIISRNGQILGKMGHTERYEENLFKNIPDDGLEQPLFDNAVRYFRGK</sequence>
<dbReference type="Gene3D" id="3.40.50.880">
    <property type="match status" value="1"/>
</dbReference>
<keyword evidence="2" id="KW-0479">Metal-binding</keyword>
<dbReference type="InterPro" id="IPR041609">
    <property type="entry name" value="PurL_linker"/>
</dbReference>
<dbReference type="InterPro" id="IPR036676">
    <property type="entry name" value="PurM-like_C_sf"/>
</dbReference>
<dbReference type="SUPFAM" id="SSF52317">
    <property type="entry name" value="Class I glutamine amidotransferase-like"/>
    <property type="match status" value="1"/>
</dbReference>
<evidence type="ECO:0000256" key="5">
    <source>
        <dbReference type="ARBA" id="ARBA00022840"/>
    </source>
</evidence>
<name>A0A9D9NIT9_9BACT</name>
<dbReference type="GO" id="GO:0006164">
    <property type="term" value="P:purine nucleotide biosynthetic process"/>
    <property type="evidence" value="ECO:0007669"/>
    <property type="project" value="UniProtKB-KW"/>
</dbReference>
<dbReference type="GO" id="GO:0005524">
    <property type="term" value="F:ATP binding"/>
    <property type="evidence" value="ECO:0007669"/>
    <property type="project" value="UniProtKB-KW"/>
</dbReference>
<evidence type="ECO:0000313" key="10">
    <source>
        <dbReference type="Proteomes" id="UP000823757"/>
    </source>
</evidence>
<dbReference type="PANTHER" id="PTHR10099:SF1">
    <property type="entry name" value="PHOSPHORIBOSYLFORMYLGLYCINAMIDINE SYNTHASE"/>
    <property type="match status" value="1"/>
</dbReference>
<dbReference type="InterPro" id="IPR010918">
    <property type="entry name" value="PurM-like_C_dom"/>
</dbReference>
<reference evidence="9" key="2">
    <citation type="journal article" date="2021" name="PeerJ">
        <title>Extensive microbial diversity within the chicken gut microbiome revealed by metagenomics and culture.</title>
        <authorList>
            <person name="Gilroy R."/>
            <person name="Ravi A."/>
            <person name="Getino M."/>
            <person name="Pursley I."/>
            <person name="Horton D.L."/>
            <person name="Alikhan N.F."/>
            <person name="Baker D."/>
            <person name="Gharbi K."/>
            <person name="Hall N."/>
            <person name="Watson M."/>
            <person name="Adriaenssens E.M."/>
            <person name="Foster-Nyarko E."/>
            <person name="Jarju S."/>
            <person name="Secka A."/>
            <person name="Antonio M."/>
            <person name="Oren A."/>
            <person name="Chaudhuri R.R."/>
            <person name="La Ragione R."/>
            <person name="Hildebrand F."/>
            <person name="Pallen M.J."/>
        </authorList>
    </citation>
    <scope>NUCLEOTIDE SEQUENCE</scope>
    <source>
        <strain evidence="9">B1-13419</strain>
    </source>
</reference>
<keyword evidence="4" id="KW-0658">Purine biosynthesis</keyword>
<dbReference type="NCBIfam" id="TIGR01857">
    <property type="entry name" value="FGAM-synthase"/>
    <property type="match status" value="1"/>
</dbReference>
<evidence type="ECO:0000256" key="2">
    <source>
        <dbReference type="ARBA" id="ARBA00022723"/>
    </source>
</evidence>
<dbReference type="SMART" id="SM01211">
    <property type="entry name" value="GATase_5"/>
    <property type="match status" value="1"/>
</dbReference>
<dbReference type="CDD" id="cd02204">
    <property type="entry name" value="PurL_repeat2"/>
    <property type="match status" value="1"/>
</dbReference>
<reference evidence="9" key="1">
    <citation type="submission" date="2020-10" db="EMBL/GenBank/DDBJ databases">
        <authorList>
            <person name="Gilroy R."/>
        </authorList>
    </citation>
    <scope>NUCLEOTIDE SEQUENCE</scope>
    <source>
        <strain evidence="9">B1-13419</strain>
    </source>
</reference>
<dbReference type="Pfam" id="PF18072">
    <property type="entry name" value="FGAR-AT_linker"/>
    <property type="match status" value="1"/>
</dbReference>
<protein>
    <submittedName>
        <fullName evidence="9">Phosphoribosylformylglycinamidine synthase</fullName>
        <ecNumber evidence="9">6.3.5.3</ecNumber>
    </submittedName>
</protein>
<dbReference type="Gene3D" id="3.30.1330.10">
    <property type="entry name" value="PurM-like, N-terminal domain"/>
    <property type="match status" value="2"/>
</dbReference>
<gene>
    <name evidence="9" type="ORF">IAB91_07020</name>
</gene>
<dbReference type="EC" id="6.3.5.3" evidence="9"/>
<proteinExistence type="predicted"/>
<dbReference type="SUPFAM" id="SSF56042">
    <property type="entry name" value="PurM C-terminal domain-like"/>
    <property type="match status" value="2"/>
</dbReference>
<keyword evidence="3" id="KW-0547">Nucleotide-binding</keyword>
<evidence type="ECO:0000259" key="8">
    <source>
        <dbReference type="Pfam" id="PF18072"/>
    </source>
</evidence>
<keyword evidence="5" id="KW-0067">ATP-binding</keyword>